<dbReference type="AlphaFoldDB" id="A0A6J6QET6"/>
<reference evidence="3" key="1">
    <citation type="submission" date="2020-05" db="EMBL/GenBank/DDBJ databases">
        <authorList>
            <person name="Chiriac C."/>
            <person name="Salcher M."/>
            <person name="Ghai R."/>
            <person name="Kavagutti S V."/>
        </authorList>
    </citation>
    <scope>NUCLEOTIDE SEQUENCE</scope>
</reference>
<dbReference type="PANTHER" id="PTHR34580">
    <property type="match status" value="1"/>
</dbReference>
<proteinExistence type="predicted"/>
<feature type="domain" description="WCX" evidence="2">
    <location>
        <begin position="166"/>
        <end position="238"/>
    </location>
</feature>
<dbReference type="EMBL" id="CAEZXV010000100">
    <property type="protein sequence ID" value="CAB4707338.1"/>
    <property type="molecule type" value="Genomic_DNA"/>
</dbReference>
<evidence type="ECO:0000259" key="2">
    <source>
        <dbReference type="Pfam" id="PF25583"/>
    </source>
</evidence>
<organism evidence="3">
    <name type="scientific">freshwater metagenome</name>
    <dbReference type="NCBI Taxonomy" id="449393"/>
    <lineage>
        <taxon>unclassified sequences</taxon>
        <taxon>metagenomes</taxon>
        <taxon>ecological metagenomes</taxon>
    </lineage>
</organism>
<dbReference type="Pfam" id="PF13280">
    <property type="entry name" value="WYL"/>
    <property type="match status" value="1"/>
</dbReference>
<dbReference type="PANTHER" id="PTHR34580:SF1">
    <property type="entry name" value="PROTEIN PAFC"/>
    <property type="match status" value="1"/>
</dbReference>
<dbReference type="InterPro" id="IPR057727">
    <property type="entry name" value="WCX_dom"/>
</dbReference>
<evidence type="ECO:0000313" key="3">
    <source>
        <dbReference type="EMBL" id="CAB4707338.1"/>
    </source>
</evidence>
<dbReference type="InterPro" id="IPR026881">
    <property type="entry name" value="WYL_dom"/>
</dbReference>
<dbReference type="PROSITE" id="PS52050">
    <property type="entry name" value="WYL"/>
    <property type="match status" value="1"/>
</dbReference>
<name>A0A6J6QET6_9ZZZZ</name>
<feature type="domain" description="WYL" evidence="1">
    <location>
        <begin position="77"/>
        <end position="143"/>
    </location>
</feature>
<sequence>MYYEDGYVTVSEPQTLTAPRRMNRSEMAAILVGLDLLKSIRSEELDAEISALQLKLKDNIEVENPYVVLHEEIDNSYLSMIERAIAKSTPLRIEYLSANKDEKSLRDILPLEIYTQGNKTYILAWCQKSSGDRTFRLDRIIQCDVIPDGKITTNESYSIRTNQFEPIVLHVDIEARNFVEDNQSIISNVSKVDGQMVVTLSQIDEEWLIRTALGYGNQIKVLAPPRLAEEIFSRAHAIIEKYSSK</sequence>
<accession>A0A6J6QET6</accession>
<dbReference type="InterPro" id="IPR051534">
    <property type="entry name" value="CBASS_pafABC_assoc_protein"/>
</dbReference>
<protein>
    <submittedName>
        <fullName evidence="3">Unannotated protein</fullName>
    </submittedName>
</protein>
<dbReference type="Pfam" id="PF25583">
    <property type="entry name" value="WCX"/>
    <property type="match status" value="1"/>
</dbReference>
<evidence type="ECO:0000259" key="1">
    <source>
        <dbReference type="Pfam" id="PF13280"/>
    </source>
</evidence>
<gene>
    <name evidence="3" type="ORF">UFOPK2598_00903</name>
</gene>